<keyword evidence="3" id="KW-1185">Reference proteome</keyword>
<dbReference type="Proteomes" id="UP000018208">
    <property type="component" value="Unassembled WGS sequence"/>
</dbReference>
<reference evidence="2" key="2">
    <citation type="submission" date="2020-12" db="EMBL/GenBank/DDBJ databases">
        <title>New Spironucleus salmonicida genome in near-complete chromosomes.</title>
        <authorList>
            <person name="Xu F."/>
            <person name="Kurt Z."/>
            <person name="Jimenez-Gonzalez A."/>
            <person name="Astvaldsson A."/>
            <person name="Andersson J.O."/>
            <person name="Svard S.G."/>
        </authorList>
    </citation>
    <scope>NUCLEOTIDE SEQUENCE</scope>
    <source>
        <strain evidence="2">ATCC 50377</strain>
    </source>
</reference>
<dbReference type="EMBL" id="AUWU02000009">
    <property type="protein sequence ID" value="KAH0569580.1"/>
    <property type="molecule type" value="Genomic_DNA"/>
</dbReference>
<organism evidence="1">
    <name type="scientific">Spironucleus salmonicida</name>
    <dbReference type="NCBI Taxonomy" id="348837"/>
    <lineage>
        <taxon>Eukaryota</taxon>
        <taxon>Metamonada</taxon>
        <taxon>Diplomonadida</taxon>
        <taxon>Hexamitidae</taxon>
        <taxon>Hexamitinae</taxon>
        <taxon>Spironucleus</taxon>
    </lineage>
</organism>
<dbReference type="VEuPathDB" id="GiardiaDB:SS50377_28534"/>
<accession>V6LLP8</accession>
<evidence type="ECO:0000313" key="2">
    <source>
        <dbReference type="EMBL" id="KAH0569580.1"/>
    </source>
</evidence>
<sequence>MESRIKSSLSRLSQRYVSEDPCSTILTPLQHIPTPPTSASRTFSSRNALLAIDKRSKAGIDYFTHVLRTEQK</sequence>
<evidence type="ECO:0000313" key="1">
    <source>
        <dbReference type="EMBL" id="EST41634.1"/>
    </source>
</evidence>
<name>V6LLP8_9EUKA</name>
<proteinExistence type="predicted"/>
<dbReference type="AlphaFoldDB" id="V6LLP8"/>
<gene>
    <name evidence="1" type="ORF">SS50377_18990</name>
    <name evidence="2" type="ORF">SS50377_28534</name>
</gene>
<evidence type="ECO:0000313" key="3">
    <source>
        <dbReference type="Proteomes" id="UP000018208"/>
    </source>
</evidence>
<reference evidence="1 2" key="1">
    <citation type="journal article" date="2014" name="PLoS Genet.">
        <title>The Genome of Spironucleus salmonicida Highlights a Fish Pathogen Adapted to Fluctuating Environments.</title>
        <authorList>
            <person name="Xu F."/>
            <person name="Jerlstrom-Hultqvist J."/>
            <person name="Einarsson E."/>
            <person name="Astvaldsson A."/>
            <person name="Svard S.G."/>
            <person name="Andersson J.O."/>
        </authorList>
    </citation>
    <scope>NUCLEOTIDE SEQUENCE</scope>
    <source>
        <strain evidence="2">ATCC 50377</strain>
    </source>
</reference>
<protein>
    <submittedName>
        <fullName evidence="1">Uncharacterized protein</fullName>
    </submittedName>
</protein>
<dbReference type="EMBL" id="KI546169">
    <property type="protein sequence ID" value="EST41634.1"/>
    <property type="molecule type" value="Genomic_DNA"/>
</dbReference>